<keyword evidence="2" id="KW-1185">Reference proteome</keyword>
<evidence type="ECO:0000313" key="2">
    <source>
        <dbReference type="Proteomes" id="UP000186917"/>
    </source>
</evidence>
<dbReference type="RefSeq" id="WP_076381055.1">
    <property type="nucleotide sequence ID" value="NZ_AP017422.1"/>
</dbReference>
<dbReference type="OrthoDB" id="667487at2"/>
<name>A0A173MEJ3_9BACT</name>
<evidence type="ECO:0000313" key="1">
    <source>
        <dbReference type="EMBL" id="SIT28366.1"/>
    </source>
</evidence>
<reference evidence="2" key="1">
    <citation type="submission" date="2017-01" db="EMBL/GenBank/DDBJ databases">
        <authorList>
            <person name="Varghese N."/>
            <person name="Submissions S."/>
        </authorList>
    </citation>
    <scope>NUCLEOTIDE SEQUENCE [LARGE SCALE GENOMIC DNA]</scope>
    <source>
        <strain evidence="2">DSM 21054</strain>
    </source>
</reference>
<protein>
    <submittedName>
        <fullName evidence="1">Uncharacterized protein</fullName>
    </submittedName>
</protein>
<accession>A0A173MEJ3</accession>
<dbReference type="KEGG" id="fln:FLA_1863"/>
<dbReference type="AlphaFoldDB" id="A0A173MEJ3"/>
<dbReference type="STRING" id="477680.SAMN05421788_10811"/>
<dbReference type="EMBL" id="FTOR01000008">
    <property type="protein sequence ID" value="SIT28366.1"/>
    <property type="molecule type" value="Genomic_DNA"/>
</dbReference>
<dbReference type="Proteomes" id="UP000186917">
    <property type="component" value="Unassembled WGS sequence"/>
</dbReference>
<proteinExistence type="predicted"/>
<organism evidence="1 2">
    <name type="scientific">Filimonas lacunae</name>
    <dbReference type="NCBI Taxonomy" id="477680"/>
    <lineage>
        <taxon>Bacteria</taxon>
        <taxon>Pseudomonadati</taxon>
        <taxon>Bacteroidota</taxon>
        <taxon>Chitinophagia</taxon>
        <taxon>Chitinophagales</taxon>
        <taxon>Chitinophagaceae</taxon>
        <taxon>Filimonas</taxon>
    </lineage>
</organism>
<sequence>MSASSENIKAQMQSLFSSAVPDANTYQTVYASYLQTKNYVIFQKQIVHNYIVGFRPAQKDMVILEINSDLEQIDAPTFITQSNKPTVKKDFQQRYVIQAENLPKYKLSVMPVVSKLLASAYMLPVEQKQEAAAFTEFMKAM</sequence>
<gene>
    <name evidence="1" type="ORF">SAMN05421788_10811</name>
</gene>